<feature type="transmembrane region" description="Helical" evidence="1">
    <location>
        <begin position="73"/>
        <end position="93"/>
    </location>
</feature>
<feature type="transmembrane region" description="Helical" evidence="1">
    <location>
        <begin position="12"/>
        <end position="28"/>
    </location>
</feature>
<sequence>MEAKQKKIFKRIVGLLFFIPPTILLYYLKTGQLWNRKLYYYVVFFLYGSLSIFYIIEIILLRKKKKSIWEDRELLIATLLVIFCFVDSIFSYVEFEYSKDVYEKCLEHLRQGW</sequence>
<feature type="transmembrane region" description="Helical" evidence="1">
    <location>
        <begin position="40"/>
        <end position="61"/>
    </location>
</feature>
<keyword evidence="1" id="KW-0472">Membrane</keyword>
<evidence type="ECO:0000313" key="2">
    <source>
        <dbReference type="EMBL" id="GAA6500529.1"/>
    </source>
</evidence>
<gene>
    <name evidence="2" type="ORF">K340107D12_33450</name>
</gene>
<dbReference type="EMBL" id="BAABZQ010000001">
    <property type="protein sequence ID" value="GAA6500529.1"/>
    <property type="molecule type" value="Genomic_DNA"/>
</dbReference>
<dbReference type="RefSeq" id="WP_033140303.1">
    <property type="nucleotide sequence ID" value="NZ_BAABZQ010000001.1"/>
</dbReference>
<comment type="caution">
    <text evidence="2">The sequence shown here is derived from an EMBL/GenBank/DDBJ whole genome shotgun (WGS) entry which is preliminary data.</text>
</comment>
<evidence type="ECO:0000313" key="3">
    <source>
        <dbReference type="Proteomes" id="UP001600941"/>
    </source>
</evidence>
<reference evidence="2 3" key="1">
    <citation type="submission" date="2024-04" db="EMBL/GenBank/DDBJ databases">
        <title>Defined microbial consortia suppress multidrug-resistant proinflammatory Enterobacteriaceae via ecological control.</title>
        <authorList>
            <person name="Furuichi M."/>
            <person name="Kawaguchi T."/>
            <person name="Pust M."/>
            <person name="Yasuma K."/>
            <person name="Plichta D."/>
            <person name="Hasegawa N."/>
            <person name="Ohya T."/>
            <person name="Bhattarai S."/>
            <person name="Sasajima S."/>
            <person name="Aoto Y."/>
            <person name="Tuganbaev T."/>
            <person name="Yaginuma M."/>
            <person name="Ueda M."/>
            <person name="Okahashi N."/>
            <person name="Amafuji K."/>
            <person name="Kiridooshi Y."/>
            <person name="Sugita K."/>
            <person name="Strazar M."/>
            <person name="Skelly A."/>
            <person name="Suda W."/>
            <person name="Hattori M."/>
            <person name="Nakamoto N."/>
            <person name="Caballero S."/>
            <person name="Norman J."/>
            <person name="Olle B."/>
            <person name="Tanoue T."/>
            <person name="Arita M."/>
            <person name="Bucci V."/>
            <person name="Atarashi K."/>
            <person name="Xavier R."/>
            <person name="Honda K."/>
        </authorList>
    </citation>
    <scope>NUCLEOTIDE SEQUENCE [LARGE SCALE GENOMIC DNA]</scope>
    <source>
        <strain evidence="3">k34-0107-D12</strain>
    </source>
</reference>
<keyword evidence="1" id="KW-0812">Transmembrane</keyword>
<protein>
    <submittedName>
        <fullName evidence="2">Uncharacterized protein</fullName>
    </submittedName>
</protein>
<name>A0ABQ0BVH1_9FIRM</name>
<accession>A0ABQ0BVH1</accession>
<proteinExistence type="predicted"/>
<evidence type="ECO:0000256" key="1">
    <source>
        <dbReference type="SAM" id="Phobius"/>
    </source>
</evidence>
<keyword evidence="3" id="KW-1185">Reference proteome</keyword>
<keyword evidence="1" id="KW-1133">Transmembrane helix</keyword>
<organism evidence="2 3">
    <name type="scientific">Blautia parvula</name>
    <dbReference type="NCBI Taxonomy" id="2877527"/>
    <lineage>
        <taxon>Bacteria</taxon>
        <taxon>Bacillati</taxon>
        <taxon>Bacillota</taxon>
        <taxon>Clostridia</taxon>
        <taxon>Lachnospirales</taxon>
        <taxon>Lachnospiraceae</taxon>
        <taxon>Blautia</taxon>
    </lineage>
</organism>
<dbReference type="Proteomes" id="UP001600941">
    <property type="component" value="Unassembled WGS sequence"/>
</dbReference>